<sequence>MMDDGGRPTRPGRSVDRRGRRRKWEPQVRSHSFCTTKKENKTEIKPRREDGGDGSDSRRRGGTSSFWRNREGSRPLLHRYPELREKEPRSLFSFHRREKICPFDLTIDTGVAAPLLLHAILMTTLTMMAAAAAAAAAVVIGSCDCRAIAGA</sequence>
<feature type="transmembrane region" description="Helical" evidence="2">
    <location>
        <begin position="115"/>
        <end position="140"/>
    </location>
</feature>
<keyword evidence="2" id="KW-1133">Transmembrane helix</keyword>
<keyword evidence="4" id="KW-1185">Reference proteome</keyword>
<reference evidence="3 4" key="1">
    <citation type="submission" date="2024-11" db="EMBL/GenBank/DDBJ databases">
        <title>Chromosome-level genome assembly of Eucalyptus globulus Labill. provides insights into its genome evolution.</title>
        <authorList>
            <person name="Li X."/>
        </authorList>
    </citation>
    <scope>NUCLEOTIDE SEQUENCE [LARGE SCALE GENOMIC DNA]</scope>
    <source>
        <strain evidence="3">CL2024</strain>
        <tissue evidence="3">Fresh tender leaves</tissue>
    </source>
</reference>
<organism evidence="3 4">
    <name type="scientific">Eucalyptus globulus</name>
    <name type="common">Tasmanian blue gum</name>
    <dbReference type="NCBI Taxonomy" id="34317"/>
    <lineage>
        <taxon>Eukaryota</taxon>
        <taxon>Viridiplantae</taxon>
        <taxon>Streptophyta</taxon>
        <taxon>Embryophyta</taxon>
        <taxon>Tracheophyta</taxon>
        <taxon>Spermatophyta</taxon>
        <taxon>Magnoliopsida</taxon>
        <taxon>eudicotyledons</taxon>
        <taxon>Gunneridae</taxon>
        <taxon>Pentapetalae</taxon>
        <taxon>rosids</taxon>
        <taxon>malvids</taxon>
        <taxon>Myrtales</taxon>
        <taxon>Myrtaceae</taxon>
        <taxon>Myrtoideae</taxon>
        <taxon>Eucalypteae</taxon>
        <taxon>Eucalyptus</taxon>
    </lineage>
</organism>
<keyword evidence="2" id="KW-0812">Transmembrane</keyword>
<evidence type="ECO:0000256" key="1">
    <source>
        <dbReference type="SAM" id="MobiDB-lite"/>
    </source>
</evidence>
<gene>
    <name evidence="3" type="ORF">ACJRO7_007932</name>
</gene>
<comment type="caution">
    <text evidence="3">The sequence shown here is derived from an EMBL/GenBank/DDBJ whole genome shotgun (WGS) entry which is preliminary data.</text>
</comment>
<feature type="region of interest" description="Disordered" evidence="1">
    <location>
        <begin position="1"/>
        <end position="71"/>
    </location>
</feature>
<evidence type="ECO:0000313" key="4">
    <source>
        <dbReference type="Proteomes" id="UP001634007"/>
    </source>
</evidence>
<name>A0ABD3IPZ0_EUCGL</name>
<keyword evidence="2" id="KW-0472">Membrane</keyword>
<evidence type="ECO:0000313" key="3">
    <source>
        <dbReference type="EMBL" id="KAL3716249.1"/>
    </source>
</evidence>
<dbReference type="EMBL" id="JBJKBG010000011">
    <property type="protein sequence ID" value="KAL3716249.1"/>
    <property type="molecule type" value="Genomic_DNA"/>
</dbReference>
<protein>
    <submittedName>
        <fullName evidence="3">Uncharacterized protein</fullName>
    </submittedName>
</protein>
<feature type="compositionally biased region" description="Basic and acidic residues" evidence="1">
    <location>
        <begin position="36"/>
        <end position="59"/>
    </location>
</feature>
<dbReference type="Proteomes" id="UP001634007">
    <property type="component" value="Unassembled WGS sequence"/>
</dbReference>
<evidence type="ECO:0000256" key="2">
    <source>
        <dbReference type="SAM" id="Phobius"/>
    </source>
</evidence>
<accession>A0ABD3IPZ0</accession>
<proteinExistence type="predicted"/>
<feature type="compositionally biased region" description="Basic and acidic residues" evidence="1">
    <location>
        <begin position="1"/>
        <end position="17"/>
    </location>
</feature>
<dbReference type="AlphaFoldDB" id="A0ABD3IPZ0"/>